<sequence length="298" mass="32453">MQKSGLVGLEAALAVARCQSFRRAANELGISTTALSNAVAGLETRLGVRLFHRTTRSVSLTEAGEHFVARIGPALSEIRGAMEETTLHRLSPIGTLRINASLGAVRMVFAPIVLVYLSRYPDMKVEIVTEGQMVDIVAEGFDAGIRLSETVPQNMVRIPIDGDLRMAVVGSPEHFSRFPTPTSPAELAGHPCVRARFPSGAPSRWEFSRHGEPMNIEVSGPLTLDDPGLMREAALAGTGLAYLADWYVRDDLAAGRLVRVLQDWMPSYRGLALYYPPGRQLPAGLRAFVDLIHELGQR</sequence>
<dbReference type="FunFam" id="1.10.10.10:FF:000001">
    <property type="entry name" value="LysR family transcriptional regulator"/>
    <property type="match status" value="1"/>
</dbReference>
<evidence type="ECO:0000259" key="5">
    <source>
        <dbReference type="PROSITE" id="PS50931"/>
    </source>
</evidence>
<dbReference type="PRINTS" id="PR00039">
    <property type="entry name" value="HTHLYSR"/>
</dbReference>
<evidence type="ECO:0000313" key="7">
    <source>
        <dbReference type="Proteomes" id="UP000655523"/>
    </source>
</evidence>
<dbReference type="InterPro" id="IPR058163">
    <property type="entry name" value="LysR-type_TF_proteobact-type"/>
</dbReference>
<dbReference type="InterPro" id="IPR036390">
    <property type="entry name" value="WH_DNA-bd_sf"/>
</dbReference>
<dbReference type="GO" id="GO:0003700">
    <property type="term" value="F:DNA-binding transcription factor activity"/>
    <property type="evidence" value="ECO:0007669"/>
    <property type="project" value="InterPro"/>
</dbReference>
<keyword evidence="2" id="KW-0805">Transcription regulation</keyword>
<dbReference type="InterPro" id="IPR000847">
    <property type="entry name" value="LysR_HTH_N"/>
</dbReference>
<dbReference type="PANTHER" id="PTHR30537">
    <property type="entry name" value="HTH-TYPE TRANSCRIPTIONAL REGULATOR"/>
    <property type="match status" value="1"/>
</dbReference>
<dbReference type="PANTHER" id="PTHR30537:SF1">
    <property type="entry name" value="HTH-TYPE TRANSCRIPTIONAL REGULATOR PGRR"/>
    <property type="match status" value="1"/>
</dbReference>
<keyword evidence="3" id="KW-0238">DNA-binding</keyword>
<comment type="similarity">
    <text evidence="1">Belongs to the LysR transcriptional regulatory family.</text>
</comment>
<keyword evidence="4" id="KW-0804">Transcription</keyword>
<dbReference type="EMBL" id="WOEZ01000300">
    <property type="protein sequence ID" value="NPT62090.1"/>
    <property type="molecule type" value="Genomic_DNA"/>
</dbReference>
<proteinExistence type="inferred from homology"/>
<reference evidence="6 7" key="1">
    <citation type="submission" date="2019-11" db="EMBL/GenBank/DDBJ databases">
        <title>Metabolism of dissolved organic matter in forest soils.</title>
        <authorList>
            <person name="Cyle K.T."/>
            <person name="Wilhelm R.C."/>
            <person name="Martinez C.E."/>
        </authorList>
    </citation>
    <scope>NUCLEOTIDE SEQUENCE [LARGE SCALE GENOMIC DNA]</scope>
    <source>
        <strain evidence="6 7">5N</strain>
    </source>
</reference>
<dbReference type="InterPro" id="IPR036388">
    <property type="entry name" value="WH-like_DNA-bd_sf"/>
</dbReference>
<accession>A0A972P2T7</accession>
<dbReference type="GO" id="GO:0006351">
    <property type="term" value="P:DNA-templated transcription"/>
    <property type="evidence" value="ECO:0007669"/>
    <property type="project" value="TreeGrafter"/>
</dbReference>
<feature type="domain" description="HTH lysR-type" evidence="5">
    <location>
        <begin position="9"/>
        <end position="61"/>
    </location>
</feature>
<dbReference type="SUPFAM" id="SSF53850">
    <property type="entry name" value="Periplasmic binding protein-like II"/>
    <property type="match status" value="1"/>
</dbReference>
<dbReference type="Proteomes" id="UP000655523">
    <property type="component" value="Unassembled WGS sequence"/>
</dbReference>
<evidence type="ECO:0000313" key="6">
    <source>
        <dbReference type="EMBL" id="NPT62090.1"/>
    </source>
</evidence>
<evidence type="ECO:0000256" key="4">
    <source>
        <dbReference type="ARBA" id="ARBA00023163"/>
    </source>
</evidence>
<gene>
    <name evidence="6" type="ORF">GNZ13_48175</name>
</gene>
<dbReference type="Pfam" id="PF00126">
    <property type="entry name" value="HTH_1"/>
    <property type="match status" value="1"/>
</dbReference>
<name>A0A972P2T7_9BURK</name>
<keyword evidence="7" id="KW-1185">Reference proteome</keyword>
<dbReference type="Gene3D" id="3.40.190.290">
    <property type="match status" value="1"/>
</dbReference>
<dbReference type="Gene3D" id="1.10.10.10">
    <property type="entry name" value="Winged helix-like DNA-binding domain superfamily/Winged helix DNA-binding domain"/>
    <property type="match status" value="1"/>
</dbReference>
<dbReference type="GO" id="GO:0043565">
    <property type="term" value="F:sequence-specific DNA binding"/>
    <property type="evidence" value="ECO:0007669"/>
    <property type="project" value="TreeGrafter"/>
</dbReference>
<evidence type="ECO:0000256" key="3">
    <source>
        <dbReference type="ARBA" id="ARBA00023125"/>
    </source>
</evidence>
<evidence type="ECO:0000256" key="1">
    <source>
        <dbReference type="ARBA" id="ARBA00009437"/>
    </source>
</evidence>
<dbReference type="RefSeq" id="WP_172178317.1">
    <property type="nucleotide sequence ID" value="NZ_WOEZ01000300.1"/>
</dbReference>
<evidence type="ECO:0000256" key="2">
    <source>
        <dbReference type="ARBA" id="ARBA00023015"/>
    </source>
</evidence>
<comment type="caution">
    <text evidence="6">The sequence shown here is derived from an EMBL/GenBank/DDBJ whole genome shotgun (WGS) entry which is preliminary data.</text>
</comment>
<dbReference type="SUPFAM" id="SSF46785">
    <property type="entry name" value="Winged helix' DNA-binding domain"/>
    <property type="match status" value="1"/>
</dbReference>
<dbReference type="AlphaFoldDB" id="A0A972P2T7"/>
<dbReference type="InterPro" id="IPR005119">
    <property type="entry name" value="LysR_subst-bd"/>
</dbReference>
<protein>
    <submittedName>
        <fullName evidence="6">LysR family transcriptional regulator</fullName>
    </submittedName>
</protein>
<dbReference type="Pfam" id="PF03466">
    <property type="entry name" value="LysR_substrate"/>
    <property type="match status" value="1"/>
</dbReference>
<dbReference type="CDD" id="cd08474">
    <property type="entry name" value="PBP2_CrgA_like_5"/>
    <property type="match status" value="1"/>
</dbReference>
<organism evidence="6 7">
    <name type="scientific">Paraburkholderia elongata</name>
    <dbReference type="NCBI Taxonomy" id="2675747"/>
    <lineage>
        <taxon>Bacteria</taxon>
        <taxon>Pseudomonadati</taxon>
        <taxon>Pseudomonadota</taxon>
        <taxon>Betaproteobacteria</taxon>
        <taxon>Burkholderiales</taxon>
        <taxon>Burkholderiaceae</taxon>
        <taxon>Paraburkholderia</taxon>
    </lineage>
</organism>
<dbReference type="PROSITE" id="PS50931">
    <property type="entry name" value="HTH_LYSR"/>
    <property type="match status" value="1"/>
</dbReference>